<evidence type="ECO:0000256" key="1">
    <source>
        <dbReference type="SAM" id="MobiDB-lite"/>
    </source>
</evidence>
<name>D7EJF9_TRICA</name>
<dbReference type="HOGENOM" id="CLU_2761082_0_0_1"/>
<dbReference type="InParanoid" id="D7EJF9"/>
<evidence type="ECO:0000256" key="2">
    <source>
        <dbReference type="SAM" id="Phobius"/>
    </source>
</evidence>
<keyword evidence="2" id="KW-0812">Transmembrane</keyword>
<evidence type="ECO:0000313" key="4">
    <source>
        <dbReference type="Proteomes" id="UP000007266"/>
    </source>
</evidence>
<sequence>MAVSQPMTTTTTLMLVVYGLVDGMGVLDGLVMVRNNELDVMVAPMSSSCDLSDDGSEAPKELQQLDPSHP</sequence>
<dbReference type="Proteomes" id="UP000007266">
    <property type="component" value="Unassembled WGS sequence"/>
</dbReference>
<keyword evidence="4" id="KW-1185">Reference proteome</keyword>
<protein>
    <submittedName>
        <fullName evidence="3">Uncharacterized protein</fullName>
    </submittedName>
</protein>
<feature type="transmembrane region" description="Helical" evidence="2">
    <location>
        <begin position="12"/>
        <end position="33"/>
    </location>
</feature>
<gene>
    <name evidence="3" type="primary">GLEAN_02362</name>
    <name evidence="3" type="ORF">TcasGA2_TC002362</name>
</gene>
<dbReference type="EMBL" id="KQ973453">
    <property type="protein sequence ID" value="EFA12727.1"/>
    <property type="molecule type" value="Genomic_DNA"/>
</dbReference>
<reference evidence="3 4" key="1">
    <citation type="journal article" date="2008" name="Nature">
        <title>The genome of the model beetle and pest Tribolium castaneum.</title>
        <authorList>
            <consortium name="Tribolium Genome Sequencing Consortium"/>
            <person name="Richards S."/>
            <person name="Gibbs R.A."/>
            <person name="Weinstock G.M."/>
            <person name="Brown S.J."/>
            <person name="Denell R."/>
            <person name="Beeman R.W."/>
            <person name="Gibbs R."/>
            <person name="Beeman R.W."/>
            <person name="Brown S.J."/>
            <person name="Bucher G."/>
            <person name="Friedrich M."/>
            <person name="Grimmelikhuijzen C.J."/>
            <person name="Klingler M."/>
            <person name="Lorenzen M."/>
            <person name="Richards S."/>
            <person name="Roth S."/>
            <person name="Schroder R."/>
            <person name="Tautz D."/>
            <person name="Zdobnov E.M."/>
            <person name="Muzny D."/>
            <person name="Gibbs R.A."/>
            <person name="Weinstock G.M."/>
            <person name="Attaway T."/>
            <person name="Bell S."/>
            <person name="Buhay C.J."/>
            <person name="Chandrabose M.N."/>
            <person name="Chavez D."/>
            <person name="Clerk-Blankenburg K.P."/>
            <person name="Cree A."/>
            <person name="Dao M."/>
            <person name="Davis C."/>
            <person name="Chacko J."/>
            <person name="Dinh H."/>
            <person name="Dugan-Rocha S."/>
            <person name="Fowler G."/>
            <person name="Garner T.T."/>
            <person name="Garnes J."/>
            <person name="Gnirke A."/>
            <person name="Hawes A."/>
            <person name="Hernandez J."/>
            <person name="Hines S."/>
            <person name="Holder M."/>
            <person name="Hume J."/>
            <person name="Jhangiani S.N."/>
            <person name="Joshi V."/>
            <person name="Khan Z.M."/>
            <person name="Jackson L."/>
            <person name="Kovar C."/>
            <person name="Kowis A."/>
            <person name="Lee S."/>
            <person name="Lewis L.R."/>
            <person name="Margolis J."/>
            <person name="Morgan M."/>
            <person name="Nazareth L.V."/>
            <person name="Nguyen N."/>
            <person name="Okwuonu G."/>
            <person name="Parker D."/>
            <person name="Richards S."/>
            <person name="Ruiz S.J."/>
            <person name="Santibanez J."/>
            <person name="Savard J."/>
            <person name="Scherer S.E."/>
            <person name="Schneider B."/>
            <person name="Sodergren E."/>
            <person name="Tautz D."/>
            <person name="Vattahil S."/>
            <person name="Villasana D."/>
            <person name="White C.S."/>
            <person name="Wright R."/>
            <person name="Park Y."/>
            <person name="Beeman R.W."/>
            <person name="Lord J."/>
            <person name="Oppert B."/>
            <person name="Lorenzen M."/>
            <person name="Brown S."/>
            <person name="Wang L."/>
            <person name="Savard J."/>
            <person name="Tautz D."/>
            <person name="Richards S."/>
            <person name="Weinstock G."/>
            <person name="Gibbs R.A."/>
            <person name="Liu Y."/>
            <person name="Worley K."/>
            <person name="Weinstock G."/>
            <person name="Elsik C.G."/>
            <person name="Reese J.T."/>
            <person name="Elhaik E."/>
            <person name="Landan G."/>
            <person name="Graur D."/>
            <person name="Arensburger P."/>
            <person name="Atkinson P."/>
            <person name="Beeman R.W."/>
            <person name="Beidler J."/>
            <person name="Brown S.J."/>
            <person name="Demuth J.P."/>
            <person name="Drury D.W."/>
            <person name="Du Y.Z."/>
            <person name="Fujiwara H."/>
            <person name="Lorenzen M."/>
            <person name="Maselli V."/>
            <person name="Osanai M."/>
            <person name="Park Y."/>
            <person name="Robertson H.M."/>
            <person name="Tu Z."/>
            <person name="Wang J.J."/>
            <person name="Wang S."/>
            <person name="Richards S."/>
            <person name="Song H."/>
            <person name="Zhang L."/>
            <person name="Sodergren E."/>
            <person name="Werner D."/>
            <person name="Stanke M."/>
            <person name="Morgenstern B."/>
            <person name="Solovyev V."/>
            <person name="Kosarev P."/>
            <person name="Brown G."/>
            <person name="Chen H.C."/>
            <person name="Ermolaeva O."/>
            <person name="Hlavina W."/>
            <person name="Kapustin Y."/>
            <person name="Kiryutin B."/>
            <person name="Kitts P."/>
            <person name="Maglott D."/>
            <person name="Pruitt K."/>
            <person name="Sapojnikov V."/>
            <person name="Souvorov A."/>
            <person name="Mackey A.J."/>
            <person name="Waterhouse R.M."/>
            <person name="Wyder S."/>
            <person name="Zdobnov E.M."/>
            <person name="Zdobnov E.M."/>
            <person name="Wyder S."/>
            <person name="Kriventseva E.V."/>
            <person name="Kadowaki T."/>
            <person name="Bork P."/>
            <person name="Aranda M."/>
            <person name="Bao R."/>
            <person name="Beermann A."/>
            <person name="Berns N."/>
            <person name="Bolognesi R."/>
            <person name="Bonneton F."/>
            <person name="Bopp D."/>
            <person name="Brown S.J."/>
            <person name="Bucher G."/>
            <person name="Butts T."/>
            <person name="Chaumot A."/>
            <person name="Denell R.E."/>
            <person name="Ferrier D.E."/>
            <person name="Friedrich M."/>
            <person name="Gordon C.M."/>
            <person name="Jindra M."/>
            <person name="Klingler M."/>
            <person name="Lan Q."/>
            <person name="Lattorff H.M."/>
            <person name="Laudet V."/>
            <person name="von Levetsow C."/>
            <person name="Liu Z."/>
            <person name="Lutz R."/>
            <person name="Lynch J.A."/>
            <person name="da Fonseca R.N."/>
            <person name="Posnien N."/>
            <person name="Reuter R."/>
            <person name="Roth S."/>
            <person name="Savard J."/>
            <person name="Schinko J.B."/>
            <person name="Schmitt C."/>
            <person name="Schoppmeier M."/>
            <person name="Schroder R."/>
            <person name="Shippy T.D."/>
            <person name="Simonnet F."/>
            <person name="Marques-Souza H."/>
            <person name="Tautz D."/>
            <person name="Tomoyasu Y."/>
            <person name="Trauner J."/>
            <person name="Van der Zee M."/>
            <person name="Vervoort M."/>
            <person name="Wittkopp N."/>
            <person name="Wimmer E.A."/>
            <person name="Yang X."/>
            <person name="Jones A.K."/>
            <person name="Sattelle D.B."/>
            <person name="Ebert P.R."/>
            <person name="Nelson D."/>
            <person name="Scott J.G."/>
            <person name="Beeman R.W."/>
            <person name="Muthukrishnan S."/>
            <person name="Kramer K.J."/>
            <person name="Arakane Y."/>
            <person name="Beeman R.W."/>
            <person name="Zhu Q."/>
            <person name="Hogenkamp D."/>
            <person name="Dixit R."/>
            <person name="Oppert B."/>
            <person name="Jiang H."/>
            <person name="Zou Z."/>
            <person name="Marshall J."/>
            <person name="Elpidina E."/>
            <person name="Vinokurov K."/>
            <person name="Oppert C."/>
            <person name="Zou Z."/>
            <person name="Evans J."/>
            <person name="Lu Z."/>
            <person name="Zhao P."/>
            <person name="Sumathipala N."/>
            <person name="Altincicek B."/>
            <person name="Vilcinskas A."/>
            <person name="Williams M."/>
            <person name="Hultmark D."/>
            <person name="Hetru C."/>
            <person name="Jiang H."/>
            <person name="Grimmelikhuijzen C.J."/>
            <person name="Hauser F."/>
            <person name="Cazzamali G."/>
            <person name="Williamson M."/>
            <person name="Park Y."/>
            <person name="Li B."/>
            <person name="Tanaka Y."/>
            <person name="Predel R."/>
            <person name="Neupert S."/>
            <person name="Schachtner J."/>
            <person name="Verleyen P."/>
            <person name="Raible F."/>
            <person name="Bork P."/>
            <person name="Friedrich M."/>
            <person name="Walden K.K."/>
            <person name="Robertson H.M."/>
            <person name="Angeli S."/>
            <person name="Foret S."/>
            <person name="Bucher G."/>
            <person name="Schuetz S."/>
            <person name="Maleszka R."/>
            <person name="Wimmer E.A."/>
            <person name="Beeman R.W."/>
            <person name="Lorenzen M."/>
            <person name="Tomoyasu Y."/>
            <person name="Miller S.C."/>
            <person name="Grossmann D."/>
            <person name="Bucher G."/>
        </authorList>
    </citation>
    <scope>NUCLEOTIDE SEQUENCE [LARGE SCALE GENOMIC DNA]</scope>
    <source>
        <strain evidence="3 4">Georgia GA2</strain>
    </source>
</reference>
<reference evidence="3 4" key="2">
    <citation type="journal article" date="2010" name="Nucleic Acids Res.">
        <title>BeetleBase in 2010: revisions to provide comprehensive genomic information for Tribolium castaneum.</title>
        <authorList>
            <person name="Kim H.S."/>
            <person name="Murphy T."/>
            <person name="Xia J."/>
            <person name="Caragea D."/>
            <person name="Park Y."/>
            <person name="Beeman R.W."/>
            <person name="Lorenzen M.D."/>
            <person name="Butcher S."/>
            <person name="Manak J.R."/>
            <person name="Brown S.J."/>
        </authorList>
    </citation>
    <scope>NUCLEOTIDE SEQUENCE [LARGE SCALE GENOMIC DNA]</scope>
    <source>
        <strain evidence="3 4">Georgia GA2</strain>
    </source>
</reference>
<feature type="region of interest" description="Disordered" evidence="1">
    <location>
        <begin position="46"/>
        <end position="70"/>
    </location>
</feature>
<accession>D7EJF9</accession>
<organism evidence="3 4">
    <name type="scientific">Tribolium castaneum</name>
    <name type="common">Red flour beetle</name>
    <dbReference type="NCBI Taxonomy" id="7070"/>
    <lineage>
        <taxon>Eukaryota</taxon>
        <taxon>Metazoa</taxon>
        <taxon>Ecdysozoa</taxon>
        <taxon>Arthropoda</taxon>
        <taxon>Hexapoda</taxon>
        <taxon>Insecta</taxon>
        <taxon>Pterygota</taxon>
        <taxon>Neoptera</taxon>
        <taxon>Endopterygota</taxon>
        <taxon>Coleoptera</taxon>
        <taxon>Polyphaga</taxon>
        <taxon>Cucujiformia</taxon>
        <taxon>Tenebrionidae</taxon>
        <taxon>Tenebrionidae incertae sedis</taxon>
        <taxon>Tribolium</taxon>
    </lineage>
</organism>
<keyword evidence="2" id="KW-1133">Transmembrane helix</keyword>
<dbReference type="AlphaFoldDB" id="D7EJF9"/>
<keyword evidence="2" id="KW-0472">Membrane</keyword>
<evidence type="ECO:0000313" key="3">
    <source>
        <dbReference type="EMBL" id="EFA12727.1"/>
    </source>
</evidence>
<proteinExistence type="predicted"/>